<comment type="caution">
    <text evidence="1">Lacks conserved residue(s) required for the propagation of feature annotation.</text>
</comment>
<evidence type="ECO:0000259" key="2">
    <source>
        <dbReference type="PROSITE" id="PS50924"/>
    </source>
</evidence>
<dbReference type="Proteomes" id="UP000185984">
    <property type="component" value="Unassembled WGS sequence"/>
</dbReference>
<feature type="transmembrane region" description="Helical" evidence="1">
    <location>
        <begin position="67"/>
        <end position="87"/>
    </location>
</feature>
<dbReference type="Pfam" id="PF03707">
    <property type="entry name" value="MHYT"/>
    <property type="match status" value="2"/>
</dbReference>
<keyword evidence="1" id="KW-0812">Transmembrane</keyword>
<dbReference type="AlphaFoldDB" id="A0A1U7HK89"/>
<dbReference type="STRING" id="247279.NIES1031_16930"/>
<accession>A0A1U7HK89</accession>
<dbReference type="InterPro" id="IPR005330">
    <property type="entry name" value="MHYT_dom"/>
</dbReference>
<evidence type="ECO:0000313" key="4">
    <source>
        <dbReference type="Proteomes" id="UP000185984"/>
    </source>
</evidence>
<proteinExistence type="predicted"/>
<keyword evidence="4" id="KW-1185">Reference proteome</keyword>
<evidence type="ECO:0000256" key="1">
    <source>
        <dbReference type="PROSITE-ProRule" id="PRU00244"/>
    </source>
</evidence>
<dbReference type="GO" id="GO:0016020">
    <property type="term" value="C:membrane"/>
    <property type="evidence" value="ECO:0007669"/>
    <property type="project" value="UniProtKB-UniRule"/>
</dbReference>
<reference evidence="3 4" key="1">
    <citation type="submission" date="2016-11" db="EMBL/GenBank/DDBJ databases">
        <title>Draft Genome Sequences of Nine Cyanobacterial Strains from Diverse Habitats.</title>
        <authorList>
            <person name="Zhu T."/>
            <person name="Hou S."/>
            <person name="Lu X."/>
            <person name="Hess W.R."/>
        </authorList>
    </citation>
    <scope>NUCLEOTIDE SEQUENCE [LARGE SCALE GENOMIC DNA]</scope>
    <source>
        <strain evidence="3 4">5.2 s.c.1</strain>
    </source>
</reference>
<organism evidence="3 4">
    <name type="scientific">Chroogloeocystis siderophila 5.2 s.c.1</name>
    <dbReference type="NCBI Taxonomy" id="247279"/>
    <lineage>
        <taxon>Bacteria</taxon>
        <taxon>Bacillati</taxon>
        <taxon>Cyanobacteriota</taxon>
        <taxon>Cyanophyceae</taxon>
        <taxon>Oscillatoriophycideae</taxon>
        <taxon>Chroococcales</taxon>
        <taxon>Chroococcaceae</taxon>
        <taxon>Chroogloeocystis</taxon>
    </lineage>
</organism>
<dbReference type="PROSITE" id="PS50924">
    <property type="entry name" value="MHYT"/>
    <property type="match status" value="1"/>
</dbReference>
<dbReference type="EMBL" id="MRCC01000014">
    <property type="protein sequence ID" value="OKH23974.1"/>
    <property type="molecule type" value="Genomic_DNA"/>
</dbReference>
<protein>
    <recommendedName>
        <fullName evidence="2">MHYT domain-containing protein</fullName>
    </recommendedName>
</protein>
<gene>
    <name evidence="3" type="ORF">NIES1031_16930</name>
</gene>
<evidence type="ECO:0000313" key="3">
    <source>
        <dbReference type="EMBL" id="OKH23974.1"/>
    </source>
</evidence>
<sequence>MGLGIVGLHLTAMASMRVAAVPVYSPQLMMLAATTAVACSGSALWLEFHPWTIQAIASSIRKIGSTFLLLATAILGMHYIAMIAVNFQPNTQITAQTFYDRASDLLRDADIAMYRAKTHGN</sequence>
<feature type="transmembrane region" description="Helical" evidence="1">
    <location>
        <begin position="29"/>
        <end position="46"/>
    </location>
</feature>
<keyword evidence="1" id="KW-1133">Transmembrane helix</keyword>
<keyword evidence="1" id="KW-0472">Membrane</keyword>
<comment type="caution">
    <text evidence="3">The sequence shown here is derived from an EMBL/GenBank/DDBJ whole genome shotgun (WGS) entry which is preliminary data.</text>
</comment>
<name>A0A1U7HK89_9CHRO</name>
<feature type="domain" description="MHYT" evidence="2">
    <location>
        <begin position="1"/>
        <end position="88"/>
    </location>
</feature>